<accession>K0DJZ1</accession>
<dbReference type="Proteomes" id="UP000010105">
    <property type="component" value="Chromosome 1"/>
</dbReference>
<dbReference type="AlphaFoldDB" id="K0DJZ1"/>
<dbReference type="STRING" id="1229205.BUPH_05246"/>
<dbReference type="KEGG" id="bpx:BUPH_05246"/>
<organism evidence="2 3">
    <name type="scientific">Paraburkholderia phenoliruptrix BR3459a</name>
    <dbReference type="NCBI Taxonomy" id="1229205"/>
    <lineage>
        <taxon>Bacteria</taxon>
        <taxon>Pseudomonadati</taxon>
        <taxon>Pseudomonadota</taxon>
        <taxon>Betaproteobacteria</taxon>
        <taxon>Burkholderiales</taxon>
        <taxon>Burkholderiaceae</taxon>
        <taxon>Paraburkholderia</taxon>
    </lineage>
</organism>
<name>K0DJZ1_9BURK</name>
<dbReference type="HOGENOM" id="CLU_2435204_0_0_4"/>
<dbReference type="EMBL" id="CP003863">
    <property type="protein sequence ID" value="AFT85102.1"/>
    <property type="molecule type" value="Genomic_DNA"/>
</dbReference>
<proteinExistence type="predicted"/>
<protein>
    <submittedName>
        <fullName evidence="2">Uncharacterized protein</fullName>
    </submittedName>
</protein>
<reference evidence="2 3" key="1">
    <citation type="journal article" date="2012" name="J. Bacteriol.">
        <title>Complete Genome Sequence of Burkholderia phenoliruptrix BR3459a (CLA1), a Heat-Tolerant, Nitrogen-Fixing Symbiont of Mimosa flocculosa.</title>
        <authorList>
            <person name="de Oliveira Cunha C."/>
            <person name="Goda Zuleta L.F."/>
            <person name="Paula de Almeida L.G."/>
            <person name="Prioli Ciapina L."/>
            <person name="Lustrino Borges W."/>
            <person name="Pitard R.M."/>
            <person name="Baldani J.I."/>
            <person name="Straliotto R."/>
            <person name="de Faria S.M."/>
            <person name="Hungria M."/>
            <person name="Sousa Cavada B."/>
            <person name="Mercante F.M."/>
            <person name="Ribeiro de Vasconcelos A.T."/>
        </authorList>
    </citation>
    <scope>NUCLEOTIDE SEQUENCE [LARGE SCALE GENOMIC DNA]</scope>
    <source>
        <strain evidence="2 3">BR3459a</strain>
    </source>
</reference>
<feature type="compositionally biased region" description="Basic residues" evidence="1">
    <location>
        <begin position="11"/>
        <end position="29"/>
    </location>
</feature>
<feature type="region of interest" description="Disordered" evidence="1">
    <location>
        <begin position="1"/>
        <end position="90"/>
    </location>
</feature>
<sequence>MYRVAAPNVHRAGRGRRLAASGRVRRRLRIPCPPLARRLRAGVAPPAQQRRQRRQPTDSTAANAANAANAGNAGNAAATLREPVSGQQGF</sequence>
<evidence type="ECO:0000313" key="2">
    <source>
        <dbReference type="EMBL" id="AFT85102.1"/>
    </source>
</evidence>
<feature type="compositionally biased region" description="Low complexity" evidence="1">
    <location>
        <begin position="61"/>
        <end position="78"/>
    </location>
</feature>
<evidence type="ECO:0000313" key="3">
    <source>
        <dbReference type="Proteomes" id="UP000010105"/>
    </source>
</evidence>
<evidence type="ECO:0000256" key="1">
    <source>
        <dbReference type="SAM" id="MobiDB-lite"/>
    </source>
</evidence>
<gene>
    <name evidence="2" type="ORF">BUPH_05246</name>
</gene>
<dbReference type="PATRIC" id="fig|1229205.11.peg.1106"/>